<dbReference type="OrthoDB" id="8112643at2759"/>
<gene>
    <name evidence="4" type="primary">N499_0124</name>
    <name evidence="4" type="ORF">NPIL_620031</name>
</gene>
<evidence type="ECO:0008006" key="6">
    <source>
        <dbReference type="Google" id="ProtNLM"/>
    </source>
</evidence>
<dbReference type="InterPro" id="IPR017853">
    <property type="entry name" value="GH"/>
</dbReference>
<feature type="domain" description="GTA TIM-barrel-like" evidence="1">
    <location>
        <begin position="435"/>
        <end position="688"/>
    </location>
</feature>
<dbReference type="SUPFAM" id="SSF51445">
    <property type="entry name" value="(Trans)glycosidases"/>
    <property type="match status" value="1"/>
</dbReference>
<dbReference type="Proteomes" id="UP000887013">
    <property type="component" value="Unassembled WGS sequence"/>
</dbReference>
<dbReference type="Pfam" id="PF23666">
    <property type="entry name" value="Rcc01698_C"/>
    <property type="match status" value="1"/>
</dbReference>
<feature type="domain" description="Rcc01698-like C-terminal" evidence="3">
    <location>
        <begin position="1011"/>
        <end position="1066"/>
    </location>
</feature>
<dbReference type="EMBL" id="BMAW01022554">
    <property type="protein sequence ID" value="GFT78302.1"/>
    <property type="molecule type" value="Genomic_DNA"/>
</dbReference>
<name>A0A8X6U419_NEPPI</name>
<comment type="caution">
    <text evidence="4">The sequence shown here is derived from an EMBL/GenBank/DDBJ whole genome shotgun (WGS) entry which is preliminary data.</text>
</comment>
<keyword evidence="5" id="KW-1185">Reference proteome</keyword>
<dbReference type="Pfam" id="PF13550">
    <property type="entry name" value="Phage-tail_3"/>
    <property type="match status" value="1"/>
</dbReference>
<protein>
    <recommendedName>
        <fullName evidence="6">GTA TIM-barrel-like domain-containing protein</fullName>
    </recommendedName>
</protein>
<dbReference type="Pfam" id="PF13547">
    <property type="entry name" value="GTA_TIM"/>
    <property type="match status" value="1"/>
</dbReference>
<evidence type="ECO:0000313" key="5">
    <source>
        <dbReference type="Proteomes" id="UP000887013"/>
    </source>
</evidence>
<evidence type="ECO:0000259" key="1">
    <source>
        <dbReference type="Pfam" id="PF13547"/>
    </source>
</evidence>
<dbReference type="InterPro" id="IPR056490">
    <property type="entry name" value="Rcc01698_C"/>
</dbReference>
<evidence type="ECO:0000259" key="2">
    <source>
        <dbReference type="Pfam" id="PF13550"/>
    </source>
</evidence>
<dbReference type="InterPro" id="IPR032876">
    <property type="entry name" value="J_dom"/>
</dbReference>
<evidence type="ECO:0000313" key="4">
    <source>
        <dbReference type="EMBL" id="GFT78302.1"/>
    </source>
</evidence>
<accession>A0A8X6U419</accession>
<dbReference type="Gene3D" id="3.20.20.80">
    <property type="entry name" value="Glycosidases"/>
    <property type="match status" value="1"/>
</dbReference>
<dbReference type="AlphaFoldDB" id="A0A8X6U419"/>
<dbReference type="InterPro" id="IPR025195">
    <property type="entry name" value="GTA_TIM_dom"/>
</dbReference>
<organism evidence="4 5">
    <name type="scientific">Nephila pilipes</name>
    <name type="common">Giant wood spider</name>
    <name type="synonym">Nephila maculata</name>
    <dbReference type="NCBI Taxonomy" id="299642"/>
    <lineage>
        <taxon>Eukaryota</taxon>
        <taxon>Metazoa</taxon>
        <taxon>Ecdysozoa</taxon>
        <taxon>Arthropoda</taxon>
        <taxon>Chelicerata</taxon>
        <taxon>Arachnida</taxon>
        <taxon>Araneae</taxon>
        <taxon>Araneomorphae</taxon>
        <taxon>Entelegynae</taxon>
        <taxon>Araneoidea</taxon>
        <taxon>Nephilidae</taxon>
        <taxon>Nephila</taxon>
    </lineage>
</organism>
<proteinExistence type="predicted"/>
<feature type="domain" description="Tip attachment protein J" evidence="2">
    <location>
        <begin position="749"/>
        <end position="903"/>
    </location>
</feature>
<sequence>MNRGMTVRGGITISSSSRCLLAARRHDVEPTLTIETKRRIIMSTIILSSIFGQAGSIFGPIGRIIGSELGALLGAQLDGAMFGLEAEQKVTHGARLKNLQVQTSTYGRTIPIIYGTARVAGNIIWAQPIKEEAITTKSKIGRGMNVTYNYYATLAIAICKGKVEKLNRIWADTTSLSFDEIDYTFYSGREDQNPDPFMSSIEGEGNVPAYRGISYIVIKNFPLADYNNHVPVFTFEVQTAVKSNEFSVAKNIRNINIIPGSGEFVYDTKIQKKIAQEKISSNQYIPYGLAQRVNHNNHTKKSDAMLSLDQLKGDLPNVEWVSVVVNWFVNDLNIKDCKIYPAVEFQDDSAILPDDWQVGGVTRDNAQLISKDASGNPRYGGTVSDAALIRYIEELHSRGYKVMLYPMPLLDTKNKEWRGRLSGTPEDISDFFKNQYNKFIEHYASIAKQTKVEGFIIGSEFAQLTKIRDEQGNYPAVIELVKLAKRIKLQLGKEVTVTYAADWSEYHSYDGWYNMDELWSSEYIDVVGIDAYFPLTDGPEPPFGYSAEDVMGGWSSGVGYDYFYDYSKSEPEKVKYNDSRYAWKNIEKWWSETHINPGGSKTKWQPKMKKIWFTEYGFPSMNGCTNEPNVFVDKGSIESKYPRYSNGEVSFLSQKIAIEGTLKKWQSSEMVEKMFLWAWDARPFPYFPNLCDVWADCHNWQTGHWIQGKLSQLNISDVLSDLLQKTGLKSDQFDTSNVKGLLSGYVINDQQPVRSIIKMLQSCYFFDVVEQDSKLKFVQKGRGVTTGIPIGEMVFSNNSKLANISQLDLNNKVNVVYFNRNFGYPIDVKYAELPKQGAAITVEIPLIMEEGEAQNIAEVLLYSSWQERNIYNFKLPIKYAWLVPSDVITILDGEKKHTVRIIKTKFESMSIQVSGVGYDRSIYKLFFPSTRSLMLKEYPPSHISKTIIEMIDLPYVKGNSASFTLINEEKNWKGATLFISGDDKDYKPIASTNKQSTYGYVMESTDEGLIVVLRFGKLPSTSPIANSNLALVGKEVIKFQNAELIDKNKYKLSNLIRGQEGTKDTAGEKFVLLDDSIISFEVQRGKKFYLKAVTYGDSLDNTEAKVLNN</sequence>
<evidence type="ECO:0000259" key="3">
    <source>
        <dbReference type="Pfam" id="PF23666"/>
    </source>
</evidence>
<reference evidence="4" key="1">
    <citation type="submission" date="2020-08" db="EMBL/GenBank/DDBJ databases">
        <title>Multicomponent nature underlies the extraordinary mechanical properties of spider dragline silk.</title>
        <authorList>
            <person name="Kono N."/>
            <person name="Nakamura H."/>
            <person name="Mori M."/>
            <person name="Yoshida Y."/>
            <person name="Ohtoshi R."/>
            <person name="Malay A.D."/>
            <person name="Moran D.A.P."/>
            <person name="Tomita M."/>
            <person name="Numata K."/>
            <person name="Arakawa K."/>
        </authorList>
    </citation>
    <scope>NUCLEOTIDE SEQUENCE</scope>
</reference>
<dbReference type="CDD" id="cd19607">
    <property type="entry name" value="GTA_TIM-barrel-like"/>
    <property type="match status" value="1"/>
</dbReference>